<proteinExistence type="predicted"/>
<evidence type="ECO:0000313" key="1">
    <source>
        <dbReference type="EMBL" id="KAA1095321.1"/>
    </source>
</evidence>
<organism evidence="2 3">
    <name type="scientific">Puccinia graminis f. sp. tritici</name>
    <dbReference type="NCBI Taxonomy" id="56615"/>
    <lineage>
        <taxon>Eukaryota</taxon>
        <taxon>Fungi</taxon>
        <taxon>Dikarya</taxon>
        <taxon>Basidiomycota</taxon>
        <taxon>Pucciniomycotina</taxon>
        <taxon>Pucciniomycetes</taxon>
        <taxon>Pucciniales</taxon>
        <taxon>Pucciniaceae</taxon>
        <taxon>Puccinia</taxon>
    </lineage>
</organism>
<gene>
    <name evidence="2" type="ORF">PGT21_016385</name>
    <name evidence="1" type="ORF">PGTUg99_021300</name>
</gene>
<reference evidence="3 4" key="1">
    <citation type="submission" date="2019-05" db="EMBL/GenBank/DDBJ databases">
        <title>Emergence of the Ug99 lineage of the wheat stem rust pathogen through somatic hybridization.</title>
        <authorList>
            <person name="Li F."/>
            <person name="Upadhyaya N.M."/>
            <person name="Sperschneider J."/>
            <person name="Matny O."/>
            <person name="Nguyen-Phuc H."/>
            <person name="Mago R."/>
            <person name="Raley C."/>
            <person name="Miller M.E."/>
            <person name="Silverstein K.A.T."/>
            <person name="Henningsen E."/>
            <person name="Hirsch C.D."/>
            <person name="Visser B."/>
            <person name="Pretorius Z.A."/>
            <person name="Steffenson B.J."/>
            <person name="Schwessinger B."/>
            <person name="Dodds P.N."/>
            <person name="Figueroa M."/>
        </authorList>
    </citation>
    <scope>NUCLEOTIDE SEQUENCE [LARGE SCALE GENOMIC DNA]</scope>
    <source>
        <strain evidence="2">21-0</strain>
        <strain evidence="1 4">Ug99</strain>
    </source>
</reference>
<protein>
    <submittedName>
        <fullName evidence="2">Uncharacterized protein</fullName>
    </submittedName>
</protein>
<dbReference type="AlphaFoldDB" id="A0A5B0PID7"/>
<dbReference type="EMBL" id="VDEP01000372">
    <property type="protein sequence ID" value="KAA1095321.1"/>
    <property type="molecule type" value="Genomic_DNA"/>
</dbReference>
<dbReference type="EMBL" id="VSWC01000054">
    <property type="protein sequence ID" value="KAA1099659.1"/>
    <property type="molecule type" value="Genomic_DNA"/>
</dbReference>
<sequence length="112" mass="12161">MCIVSKQNLPHPVSSPEDRHKFCVWVFRQVRAGGRPGRAAPPEFLSHASLRSAQCDSSAAAPSTSEHKQGCAGMRYCCDQESDSETLRADCQNKVAADPELGDLDVGGYYCD</sequence>
<comment type="caution">
    <text evidence="2">The sequence shown here is derived from an EMBL/GenBank/DDBJ whole genome shotgun (WGS) entry which is preliminary data.</text>
</comment>
<name>A0A5B0PID7_PUCGR</name>
<keyword evidence="3" id="KW-1185">Reference proteome</keyword>
<accession>A0A5B0PID7</accession>
<evidence type="ECO:0000313" key="2">
    <source>
        <dbReference type="EMBL" id="KAA1099659.1"/>
    </source>
</evidence>
<evidence type="ECO:0000313" key="3">
    <source>
        <dbReference type="Proteomes" id="UP000324748"/>
    </source>
</evidence>
<dbReference type="Proteomes" id="UP000324748">
    <property type="component" value="Unassembled WGS sequence"/>
</dbReference>
<dbReference type="Proteomes" id="UP000325313">
    <property type="component" value="Unassembled WGS sequence"/>
</dbReference>
<evidence type="ECO:0000313" key="4">
    <source>
        <dbReference type="Proteomes" id="UP000325313"/>
    </source>
</evidence>